<dbReference type="EMBL" id="JAXCLW010000004">
    <property type="protein sequence ID" value="MDY0884138.1"/>
    <property type="molecule type" value="Genomic_DNA"/>
</dbReference>
<keyword evidence="1" id="KW-0732">Signal</keyword>
<feature type="domain" description="DUF5930" evidence="5">
    <location>
        <begin position="142"/>
        <end position="353"/>
    </location>
</feature>
<evidence type="ECO:0000259" key="4">
    <source>
        <dbReference type="Pfam" id="PF01551"/>
    </source>
</evidence>
<feature type="coiled-coil region" evidence="2">
    <location>
        <begin position="147"/>
        <end position="209"/>
    </location>
</feature>
<name>A0ABU5ED41_9PROT</name>
<protein>
    <submittedName>
        <fullName evidence="6">Peptidoglycan DD-metalloendopeptidase family protein</fullName>
    </submittedName>
</protein>
<dbReference type="Proteomes" id="UP001279642">
    <property type="component" value="Unassembled WGS sequence"/>
</dbReference>
<keyword evidence="7" id="KW-1185">Reference proteome</keyword>
<dbReference type="SUPFAM" id="SSF51261">
    <property type="entry name" value="Duplicated hybrid motif"/>
    <property type="match status" value="1"/>
</dbReference>
<evidence type="ECO:0000313" key="7">
    <source>
        <dbReference type="Proteomes" id="UP001279642"/>
    </source>
</evidence>
<dbReference type="SUPFAM" id="SSF90257">
    <property type="entry name" value="Myosin rod fragments"/>
    <property type="match status" value="1"/>
</dbReference>
<evidence type="ECO:0000256" key="1">
    <source>
        <dbReference type="ARBA" id="ARBA00022729"/>
    </source>
</evidence>
<dbReference type="InterPro" id="IPR050570">
    <property type="entry name" value="Cell_wall_metabolism_enzyme"/>
</dbReference>
<sequence>MIKTAMQRIQERLEERFMPRDILIRTNGRVSYLHLSTRRQLLLSALLTGAALIAIVTAAIPAAPQPSFHAREWVGLDTVSPYSDLLPVIGSFAAEPHRDGPPVEPMMFATLRSMPEAVVDLWSSEAAPDQKKPQQASSEDRLATSSEADLTRQLAAQTMEARQLAEKVRMLNQLLSAERQQHQAALVKLATLNDQVTGLQADVQSTDAEKKDLAVQVQQNERALATMIAQRNTLQTTRADMSRSISGLEERLASLQEQQADFVSNLAERARSNMAEMEKTIEMTGLKVDKLLLATDGKAEGQGGPFIPAPASASGKSEQKLMESVASLDDEVGRWEKLQVVLHSLPLTAPVDHYYISSTFGARVDPFNGEKAIHEGVDMVGTLRSDVLATAPGRVVYAGRQSGYGQLVEIDHGFGIHTLYAHLDSIQVKKDQTVDYRDVVGRLGNTGRSSGPHVHYEVRYNERPIDPMGFLKAGRYVFKG</sequence>
<comment type="caution">
    <text evidence="6">The sequence shown here is derived from an EMBL/GenBank/DDBJ whole genome shotgun (WGS) entry which is preliminary data.</text>
</comment>
<dbReference type="PANTHER" id="PTHR21666:SF289">
    <property type="entry name" value="L-ALA--D-GLU ENDOPEPTIDASE"/>
    <property type="match status" value="1"/>
</dbReference>
<organism evidence="6 7">
    <name type="scientific">Dongia soli</name>
    <dbReference type="NCBI Taxonomy" id="600628"/>
    <lineage>
        <taxon>Bacteria</taxon>
        <taxon>Pseudomonadati</taxon>
        <taxon>Pseudomonadota</taxon>
        <taxon>Alphaproteobacteria</taxon>
        <taxon>Rhodospirillales</taxon>
        <taxon>Dongiaceae</taxon>
        <taxon>Dongia</taxon>
    </lineage>
</organism>
<evidence type="ECO:0000313" key="6">
    <source>
        <dbReference type="EMBL" id="MDY0884138.1"/>
    </source>
</evidence>
<feature type="region of interest" description="Disordered" evidence="3">
    <location>
        <begin position="125"/>
        <end position="147"/>
    </location>
</feature>
<dbReference type="Gene3D" id="1.20.5.340">
    <property type="match status" value="1"/>
</dbReference>
<dbReference type="InterPro" id="IPR045974">
    <property type="entry name" value="DUF5930"/>
</dbReference>
<dbReference type="InterPro" id="IPR011055">
    <property type="entry name" value="Dup_hybrid_motif"/>
</dbReference>
<evidence type="ECO:0000256" key="2">
    <source>
        <dbReference type="SAM" id="Coils"/>
    </source>
</evidence>
<dbReference type="RefSeq" id="WP_320509211.1">
    <property type="nucleotide sequence ID" value="NZ_JAXCLW010000004.1"/>
</dbReference>
<feature type="coiled-coil region" evidence="2">
    <location>
        <begin position="238"/>
        <end position="280"/>
    </location>
</feature>
<dbReference type="Pfam" id="PF19353">
    <property type="entry name" value="DUF5930"/>
    <property type="match status" value="1"/>
</dbReference>
<feature type="domain" description="M23ase beta-sheet core" evidence="4">
    <location>
        <begin position="373"/>
        <end position="467"/>
    </location>
</feature>
<dbReference type="CDD" id="cd12797">
    <property type="entry name" value="M23_peptidase"/>
    <property type="match status" value="1"/>
</dbReference>
<evidence type="ECO:0000256" key="3">
    <source>
        <dbReference type="SAM" id="MobiDB-lite"/>
    </source>
</evidence>
<keyword evidence="2" id="KW-0175">Coiled coil</keyword>
<proteinExistence type="predicted"/>
<dbReference type="InterPro" id="IPR016047">
    <property type="entry name" value="M23ase_b-sheet_dom"/>
</dbReference>
<gene>
    <name evidence="6" type="ORF">SMD27_14930</name>
</gene>
<accession>A0ABU5ED41</accession>
<dbReference type="Gene3D" id="2.70.70.10">
    <property type="entry name" value="Glucose Permease (Domain IIA)"/>
    <property type="match status" value="1"/>
</dbReference>
<feature type="compositionally biased region" description="Basic and acidic residues" evidence="3">
    <location>
        <begin position="128"/>
        <end position="142"/>
    </location>
</feature>
<reference evidence="6 7" key="1">
    <citation type="journal article" date="2016" name="Antonie Van Leeuwenhoek">
        <title>Dongia soli sp. nov., isolated from soil from Dokdo, Korea.</title>
        <authorList>
            <person name="Kim D.U."/>
            <person name="Lee H."/>
            <person name="Kim H."/>
            <person name="Kim S.G."/>
            <person name="Ka J.O."/>
        </authorList>
    </citation>
    <scope>NUCLEOTIDE SEQUENCE [LARGE SCALE GENOMIC DNA]</scope>
    <source>
        <strain evidence="6 7">D78</strain>
    </source>
</reference>
<evidence type="ECO:0000259" key="5">
    <source>
        <dbReference type="Pfam" id="PF19353"/>
    </source>
</evidence>
<dbReference type="PANTHER" id="PTHR21666">
    <property type="entry name" value="PEPTIDASE-RELATED"/>
    <property type="match status" value="1"/>
</dbReference>
<dbReference type="Pfam" id="PF01551">
    <property type="entry name" value="Peptidase_M23"/>
    <property type="match status" value="1"/>
</dbReference>